<dbReference type="InParanoid" id="W2RUU8"/>
<dbReference type="EMBL" id="KB822720">
    <property type="protein sequence ID" value="ETN40080.1"/>
    <property type="molecule type" value="Genomic_DNA"/>
</dbReference>
<feature type="signal peptide" evidence="1">
    <location>
        <begin position="1"/>
        <end position="19"/>
    </location>
</feature>
<organism evidence="2 3">
    <name type="scientific">Cyphellophora europaea (strain CBS 101466)</name>
    <name type="common">Phialophora europaea</name>
    <dbReference type="NCBI Taxonomy" id="1220924"/>
    <lineage>
        <taxon>Eukaryota</taxon>
        <taxon>Fungi</taxon>
        <taxon>Dikarya</taxon>
        <taxon>Ascomycota</taxon>
        <taxon>Pezizomycotina</taxon>
        <taxon>Eurotiomycetes</taxon>
        <taxon>Chaetothyriomycetidae</taxon>
        <taxon>Chaetothyriales</taxon>
        <taxon>Cyphellophoraceae</taxon>
        <taxon>Cyphellophora</taxon>
    </lineage>
</organism>
<proteinExistence type="predicted"/>
<dbReference type="RefSeq" id="XP_008716923.1">
    <property type="nucleotide sequence ID" value="XM_008718701.1"/>
</dbReference>
<accession>W2RUU8</accession>
<dbReference type="GeneID" id="19971694"/>
<evidence type="ECO:0008006" key="4">
    <source>
        <dbReference type="Google" id="ProtNLM"/>
    </source>
</evidence>
<dbReference type="HOGENOM" id="CLU_062260_1_0_1"/>
<keyword evidence="3" id="KW-1185">Reference proteome</keyword>
<protein>
    <recommendedName>
        <fullName evidence="4">Small secreted protein</fullName>
    </recommendedName>
</protein>
<keyword evidence="1" id="KW-0732">Signal</keyword>
<dbReference type="Proteomes" id="UP000030752">
    <property type="component" value="Unassembled WGS sequence"/>
</dbReference>
<gene>
    <name evidence="2" type="ORF">HMPREF1541_04355</name>
</gene>
<name>W2RUU8_CYPE1</name>
<dbReference type="VEuPathDB" id="FungiDB:HMPREF1541_04355"/>
<dbReference type="OrthoDB" id="3223416at2759"/>
<evidence type="ECO:0000313" key="3">
    <source>
        <dbReference type="Proteomes" id="UP000030752"/>
    </source>
</evidence>
<dbReference type="AlphaFoldDB" id="W2RUU8"/>
<sequence>MRLSTTYALGSLLAGSVSAQISTNVTTPSLNLTTITAHDGRSAYECWQIPGFVASTTAGTTGALNLFLGATTNASFTVLPPRFEGGVHTAPAPQLVYFTSGLIHLTLPEGGNRTEKRNDGDDSTASVWIHGGKYGLILALDTPDVSDEGHITTYPSAADTVAIQIPFSQEGYAHLLITKQVLYPGGCKESQLIGL</sequence>
<feature type="chain" id="PRO_5004824047" description="Small secreted protein" evidence="1">
    <location>
        <begin position="20"/>
        <end position="195"/>
    </location>
</feature>
<evidence type="ECO:0000256" key="1">
    <source>
        <dbReference type="SAM" id="SignalP"/>
    </source>
</evidence>
<dbReference type="eggNOG" id="ENOG502S6HE">
    <property type="taxonomic scope" value="Eukaryota"/>
</dbReference>
<evidence type="ECO:0000313" key="2">
    <source>
        <dbReference type="EMBL" id="ETN40080.1"/>
    </source>
</evidence>
<reference evidence="2 3" key="1">
    <citation type="submission" date="2013-03" db="EMBL/GenBank/DDBJ databases">
        <title>The Genome Sequence of Phialophora europaea CBS 101466.</title>
        <authorList>
            <consortium name="The Broad Institute Genomics Platform"/>
            <person name="Cuomo C."/>
            <person name="de Hoog S."/>
            <person name="Gorbushina A."/>
            <person name="Walker B."/>
            <person name="Young S.K."/>
            <person name="Zeng Q."/>
            <person name="Gargeya S."/>
            <person name="Fitzgerald M."/>
            <person name="Haas B."/>
            <person name="Abouelleil A."/>
            <person name="Allen A.W."/>
            <person name="Alvarado L."/>
            <person name="Arachchi H.M."/>
            <person name="Berlin A.M."/>
            <person name="Chapman S.B."/>
            <person name="Gainer-Dewar J."/>
            <person name="Goldberg J."/>
            <person name="Griggs A."/>
            <person name="Gujja S."/>
            <person name="Hansen M."/>
            <person name="Howarth C."/>
            <person name="Imamovic A."/>
            <person name="Ireland A."/>
            <person name="Larimer J."/>
            <person name="McCowan C."/>
            <person name="Murphy C."/>
            <person name="Pearson M."/>
            <person name="Poon T.W."/>
            <person name="Priest M."/>
            <person name="Roberts A."/>
            <person name="Saif S."/>
            <person name="Shea T."/>
            <person name="Sisk P."/>
            <person name="Sykes S."/>
            <person name="Wortman J."/>
            <person name="Nusbaum C."/>
            <person name="Birren B."/>
        </authorList>
    </citation>
    <scope>NUCLEOTIDE SEQUENCE [LARGE SCALE GENOMIC DNA]</scope>
    <source>
        <strain evidence="2 3">CBS 101466</strain>
    </source>
</reference>